<proteinExistence type="predicted"/>
<dbReference type="InterPro" id="IPR002110">
    <property type="entry name" value="Ankyrin_rpt"/>
</dbReference>
<dbReference type="SUPFAM" id="SSF52540">
    <property type="entry name" value="P-loop containing nucleoside triphosphate hydrolases"/>
    <property type="match status" value="1"/>
</dbReference>
<dbReference type="EMBL" id="MU864443">
    <property type="protein sequence ID" value="KAK4185656.1"/>
    <property type="molecule type" value="Genomic_DNA"/>
</dbReference>
<dbReference type="PROSITE" id="PS50297">
    <property type="entry name" value="ANK_REP_REGION"/>
    <property type="match status" value="2"/>
</dbReference>
<accession>A0AAN6WQK6</accession>
<keyword evidence="3" id="KW-1185">Reference proteome</keyword>
<sequence>MTMAVNMTTILAHVEGKEYKTFLPLPFETHRRQDIIAKFFKGKKKIKILQWLSKIHYTSHYEESLKKLTKDSGYWLLRSRKFVNWAPSNESSAFWLTGAMGTGKTSLVKALCSRTLDDDGQCAMHYAAKFGNLGIIRILLEHNDTQHDLEDVEGRTPLMMAIGSSSRLVAEYLLEKGRIDPNRQFTQGGLKRLGSLNHRSNCCDRTDERSCEECQQPVTALGLALVHCPDLTRVAEMLVLREDFDVRIESSFKGMTPLDYSIGYGLH</sequence>
<dbReference type="AlphaFoldDB" id="A0AAN6WQK6"/>
<dbReference type="PANTHER" id="PTHR46224:SF6">
    <property type="entry name" value="ANKYRIN REPEAT FAMILY PROTEIN"/>
    <property type="match status" value="1"/>
</dbReference>
<dbReference type="Proteomes" id="UP001302126">
    <property type="component" value="Unassembled WGS sequence"/>
</dbReference>
<comment type="caution">
    <text evidence="2">The sequence shown here is derived from an EMBL/GenBank/DDBJ whole genome shotgun (WGS) entry which is preliminary data.</text>
</comment>
<evidence type="ECO:0008006" key="4">
    <source>
        <dbReference type="Google" id="ProtNLM"/>
    </source>
</evidence>
<dbReference type="InterPro" id="IPR051616">
    <property type="entry name" value="Cul2-RING_E3_ligase_SR"/>
</dbReference>
<evidence type="ECO:0000313" key="3">
    <source>
        <dbReference type="Proteomes" id="UP001302126"/>
    </source>
</evidence>
<dbReference type="InterPro" id="IPR036770">
    <property type="entry name" value="Ankyrin_rpt-contain_sf"/>
</dbReference>
<feature type="repeat" description="ANK" evidence="1">
    <location>
        <begin position="119"/>
        <end position="143"/>
    </location>
</feature>
<dbReference type="Pfam" id="PF12796">
    <property type="entry name" value="Ank_2"/>
    <property type="match status" value="1"/>
</dbReference>
<reference evidence="2" key="1">
    <citation type="journal article" date="2023" name="Mol. Phylogenet. Evol.">
        <title>Genome-scale phylogeny and comparative genomics of the fungal order Sordariales.</title>
        <authorList>
            <person name="Hensen N."/>
            <person name="Bonometti L."/>
            <person name="Westerberg I."/>
            <person name="Brannstrom I.O."/>
            <person name="Guillou S."/>
            <person name="Cros-Aarteil S."/>
            <person name="Calhoun S."/>
            <person name="Haridas S."/>
            <person name="Kuo A."/>
            <person name="Mondo S."/>
            <person name="Pangilinan J."/>
            <person name="Riley R."/>
            <person name="LaButti K."/>
            <person name="Andreopoulos B."/>
            <person name="Lipzen A."/>
            <person name="Chen C."/>
            <person name="Yan M."/>
            <person name="Daum C."/>
            <person name="Ng V."/>
            <person name="Clum A."/>
            <person name="Steindorff A."/>
            <person name="Ohm R.A."/>
            <person name="Martin F."/>
            <person name="Silar P."/>
            <person name="Natvig D.O."/>
            <person name="Lalanne C."/>
            <person name="Gautier V."/>
            <person name="Ament-Velasquez S.L."/>
            <person name="Kruys A."/>
            <person name="Hutchinson M.I."/>
            <person name="Powell A.J."/>
            <person name="Barry K."/>
            <person name="Miller A.N."/>
            <person name="Grigoriev I.V."/>
            <person name="Debuchy R."/>
            <person name="Gladieux P."/>
            <person name="Hiltunen Thoren M."/>
            <person name="Johannesson H."/>
        </authorList>
    </citation>
    <scope>NUCLEOTIDE SEQUENCE</scope>
    <source>
        <strain evidence="2">PSN309</strain>
    </source>
</reference>
<dbReference type="Gene3D" id="1.25.40.20">
    <property type="entry name" value="Ankyrin repeat-containing domain"/>
    <property type="match status" value="1"/>
</dbReference>
<gene>
    <name evidence="2" type="ORF">QBC35DRAFT_555995</name>
</gene>
<protein>
    <recommendedName>
        <fullName evidence="4">Ankyrin</fullName>
    </recommendedName>
</protein>
<dbReference type="PANTHER" id="PTHR46224">
    <property type="entry name" value="ANKYRIN REPEAT FAMILY PROTEIN"/>
    <property type="match status" value="1"/>
</dbReference>
<dbReference type="PROSITE" id="PS50088">
    <property type="entry name" value="ANK_REPEAT"/>
    <property type="match status" value="2"/>
</dbReference>
<organism evidence="2 3">
    <name type="scientific">Podospora australis</name>
    <dbReference type="NCBI Taxonomy" id="1536484"/>
    <lineage>
        <taxon>Eukaryota</taxon>
        <taxon>Fungi</taxon>
        <taxon>Dikarya</taxon>
        <taxon>Ascomycota</taxon>
        <taxon>Pezizomycotina</taxon>
        <taxon>Sordariomycetes</taxon>
        <taxon>Sordariomycetidae</taxon>
        <taxon>Sordariales</taxon>
        <taxon>Podosporaceae</taxon>
        <taxon>Podospora</taxon>
    </lineage>
</organism>
<evidence type="ECO:0000256" key="1">
    <source>
        <dbReference type="PROSITE-ProRule" id="PRU00023"/>
    </source>
</evidence>
<name>A0AAN6WQK6_9PEZI</name>
<dbReference type="InterPro" id="IPR027417">
    <property type="entry name" value="P-loop_NTPase"/>
</dbReference>
<reference evidence="2" key="2">
    <citation type="submission" date="2023-05" db="EMBL/GenBank/DDBJ databases">
        <authorList>
            <consortium name="Lawrence Berkeley National Laboratory"/>
            <person name="Steindorff A."/>
            <person name="Hensen N."/>
            <person name="Bonometti L."/>
            <person name="Westerberg I."/>
            <person name="Brannstrom I.O."/>
            <person name="Guillou S."/>
            <person name="Cros-Aarteil S."/>
            <person name="Calhoun S."/>
            <person name="Haridas S."/>
            <person name="Kuo A."/>
            <person name="Mondo S."/>
            <person name="Pangilinan J."/>
            <person name="Riley R."/>
            <person name="Labutti K."/>
            <person name="Andreopoulos B."/>
            <person name="Lipzen A."/>
            <person name="Chen C."/>
            <person name="Yanf M."/>
            <person name="Daum C."/>
            <person name="Ng V."/>
            <person name="Clum A."/>
            <person name="Ohm R."/>
            <person name="Martin F."/>
            <person name="Silar P."/>
            <person name="Natvig D."/>
            <person name="Lalanne C."/>
            <person name="Gautier V."/>
            <person name="Ament-Velasquez S.L."/>
            <person name="Kruys A."/>
            <person name="Hutchinson M.I."/>
            <person name="Powell A.J."/>
            <person name="Barry K."/>
            <person name="Miller A.N."/>
            <person name="Grigoriev I.V."/>
            <person name="Debuchy R."/>
            <person name="Gladieux P."/>
            <person name="Thoren M.H."/>
            <person name="Johannesson H."/>
        </authorList>
    </citation>
    <scope>NUCLEOTIDE SEQUENCE</scope>
    <source>
        <strain evidence="2">PSN309</strain>
    </source>
</reference>
<dbReference type="SMART" id="SM00248">
    <property type="entry name" value="ANK"/>
    <property type="match status" value="2"/>
</dbReference>
<feature type="repeat" description="ANK" evidence="1">
    <location>
        <begin position="153"/>
        <end position="177"/>
    </location>
</feature>
<keyword evidence="1" id="KW-0040">ANK repeat</keyword>
<dbReference type="SUPFAM" id="SSF48403">
    <property type="entry name" value="Ankyrin repeat"/>
    <property type="match status" value="1"/>
</dbReference>
<evidence type="ECO:0000313" key="2">
    <source>
        <dbReference type="EMBL" id="KAK4185656.1"/>
    </source>
</evidence>